<dbReference type="Gene3D" id="3.40.50.1460">
    <property type="match status" value="1"/>
</dbReference>
<sequence length="300" mass="33519">MKSFHTRCPLPPRRGAGADARKLFRVLSDLGFAVTQHFDLTAQEVMDAYQEEIAKEQGDYFLSVLSSHGDEGVIFDFNGCPVKLTDIFAMFTPRRCPVLAGKTKMFFVQACRGEMLDPGVDVETDSCSETQDSFSHYLSIPNDTTVMFASSPGYGAFLNASGSAFLQTLCELLSSEARELELLQLLTRVSHRVAYRFEARGQHSGSREMPCIVTNMTQEAFPFATHAVHDQVRQGEETPSRTCDQHPDGHCDTTCTLQRRDLNRFPKLNSGIRGCLWNQRPLPSREFEATLCSSLDLKAL</sequence>
<accession>A0AAV7LM88</accession>
<dbReference type="GO" id="GO:0006508">
    <property type="term" value="P:proteolysis"/>
    <property type="evidence" value="ECO:0007669"/>
    <property type="project" value="InterPro"/>
</dbReference>
<evidence type="ECO:0000313" key="6">
    <source>
        <dbReference type="Proteomes" id="UP001066276"/>
    </source>
</evidence>
<feature type="domain" description="Caspase family p20" evidence="4">
    <location>
        <begin position="1"/>
        <end position="115"/>
    </location>
</feature>
<comment type="caution">
    <text evidence="5">The sequence shown here is derived from an EMBL/GenBank/DDBJ whole genome shotgun (WGS) entry which is preliminary data.</text>
</comment>
<evidence type="ECO:0000259" key="3">
    <source>
        <dbReference type="PROSITE" id="PS50207"/>
    </source>
</evidence>
<evidence type="ECO:0000256" key="2">
    <source>
        <dbReference type="RuleBase" id="RU003971"/>
    </source>
</evidence>
<dbReference type="InterPro" id="IPR011600">
    <property type="entry name" value="Pept_C14_caspase"/>
</dbReference>
<organism evidence="5 6">
    <name type="scientific">Pleurodeles waltl</name>
    <name type="common">Iberian ribbed newt</name>
    <dbReference type="NCBI Taxonomy" id="8319"/>
    <lineage>
        <taxon>Eukaryota</taxon>
        <taxon>Metazoa</taxon>
        <taxon>Chordata</taxon>
        <taxon>Craniata</taxon>
        <taxon>Vertebrata</taxon>
        <taxon>Euteleostomi</taxon>
        <taxon>Amphibia</taxon>
        <taxon>Batrachia</taxon>
        <taxon>Caudata</taxon>
        <taxon>Salamandroidea</taxon>
        <taxon>Salamandridae</taxon>
        <taxon>Pleurodelinae</taxon>
        <taxon>Pleurodeles</taxon>
    </lineage>
</organism>
<dbReference type="PANTHER" id="PTHR22576">
    <property type="entry name" value="MUCOSA ASSOCIATED LYMPHOID TISSUE LYMPHOMA TRANSLOCATION PROTEIN 1/PARACASPASE"/>
    <property type="match status" value="1"/>
</dbReference>
<dbReference type="InterPro" id="IPR001309">
    <property type="entry name" value="Pept_C14_p20"/>
</dbReference>
<comment type="similarity">
    <text evidence="1 2">Belongs to the peptidase C14A family.</text>
</comment>
<dbReference type="PANTHER" id="PTHR22576:SF41">
    <property type="entry name" value="CASPASE 14, APOPTOSIS-RELATED CYSTEINE PEPTIDASE"/>
    <property type="match status" value="1"/>
</dbReference>
<dbReference type="SMART" id="SM00115">
    <property type="entry name" value="CASc"/>
    <property type="match status" value="1"/>
</dbReference>
<name>A0AAV7LM88_PLEWA</name>
<gene>
    <name evidence="5" type="ORF">NDU88_004732</name>
</gene>
<dbReference type="Proteomes" id="UP001066276">
    <property type="component" value="Chromosome 11"/>
</dbReference>
<dbReference type="PRINTS" id="PR00376">
    <property type="entry name" value="IL1BCENZYME"/>
</dbReference>
<dbReference type="FunFam" id="3.40.50.1460:FF:000024">
    <property type="entry name" value="Caspase 21"/>
    <property type="match status" value="1"/>
</dbReference>
<reference evidence="5" key="1">
    <citation type="journal article" date="2022" name="bioRxiv">
        <title>Sequencing and chromosome-scale assembly of the giantPleurodeles waltlgenome.</title>
        <authorList>
            <person name="Brown T."/>
            <person name="Elewa A."/>
            <person name="Iarovenko S."/>
            <person name="Subramanian E."/>
            <person name="Araus A.J."/>
            <person name="Petzold A."/>
            <person name="Susuki M."/>
            <person name="Suzuki K.-i.T."/>
            <person name="Hayashi T."/>
            <person name="Toyoda A."/>
            <person name="Oliveira C."/>
            <person name="Osipova E."/>
            <person name="Leigh N.D."/>
            <person name="Simon A."/>
            <person name="Yun M.H."/>
        </authorList>
    </citation>
    <scope>NUCLEOTIDE SEQUENCE</scope>
    <source>
        <strain evidence="5">20211129_DDA</strain>
        <tissue evidence="5">Liver</tissue>
    </source>
</reference>
<feature type="domain" description="Caspase family p10" evidence="3">
    <location>
        <begin position="162"/>
        <end position="224"/>
    </location>
</feature>
<dbReference type="PROSITE" id="PS50207">
    <property type="entry name" value="CASPASE_P10"/>
    <property type="match status" value="1"/>
</dbReference>
<evidence type="ECO:0000313" key="5">
    <source>
        <dbReference type="EMBL" id="KAJ1091615.1"/>
    </source>
</evidence>
<dbReference type="InterPro" id="IPR052039">
    <property type="entry name" value="Caspase-related_regulators"/>
</dbReference>
<dbReference type="InterPro" id="IPR015917">
    <property type="entry name" value="Pept_C14A"/>
</dbReference>
<dbReference type="AlphaFoldDB" id="A0AAV7LM88"/>
<dbReference type="SUPFAM" id="SSF52129">
    <property type="entry name" value="Caspase-like"/>
    <property type="match status" value="1"/>
</dbReference>
<evidence type="ECO:0000256" key="1">
    <source>
        <dbReference type="ARBA" id="ARBA00010134"/>
    </source>
</evidence>
<dbReference type="EMBL" id="JANPWB010000015">
    <property type="protein sequence ID" value="KAJ1091615.1"/>
    <property type="molecule type" value="Genomic_DNA"/>
</dbReference>
<evidence type="ECO:0000259" key="4">
    <source>
        <dbReference type="PROSITE" id="PS50208"/>
    </source>
</evidence>
<dbReference type="GO" id="GO:0004197">
    <property type="term" value="F:cysteine-type endopeptidase activity"/>
    <property type="evidence" value="ECO:0007669"/>
    <property type="project" value="InterPro"/>
</dbReference>
<keyword evidence="6" id="KW-1185">Reference proteome</keyword>
<proteinExistence type="inferred from homology"/>
<protein>
    <submittedName>
        <fullName evidence="5">Uncharacterized protein</fullName>
    </submittedName>
</protein>
<dbReference type="PROSITE" id="PS50208">
    <property type="entry name" value="CASPASE_P20"/>
    <property type="match status" value="1"/>
</dbReference>
<dbReference type="InterPro" id="IPR029030">
    <property type="entry name" value="Caspase-like_dom_sf"/>
</dbReference>
<dbReference type="Pfam" id="PF00656">
    <property type="entry name" value="Peptidase_C14"/>
    <property type="match status" value="1"/>
</dbReference>
<dbReference type="InterPro" id="IPR002138">
    <property type="entry name" value="Pept_C14_p10"/>
</dbReference>